<protein>
    <submittedName>
        <fullName evidence="1">Uncharacterized protein</fullName>
    </submittedName>
</protein>
<organism evidence="1 2">
    <name type="scientific">Eucalyptus globulus</name>
    <name type="common">Tasmanian blue gum</name>
    <dbReference type="NCBI Taxonomy" id="34317"/>
    <lineage>
        <taxon>Eukaryota</taxon>
        <taxon>Viridiplantae</taxon>
        <taxon>Streptophyta</taxon>
        <taxon>Embryophyta</taxon>
        <taxon>Tracheophyta</taxon>
        <taxon>Spermatophyta</taxon>
        <taxon>Magnoliopsida</taxon>
        <taxon>eudicotyledons</taxon>
        <taxon>Gunneridae</taxon>
        <taxon>Pentapetalae</taxon>
        <taxon>rosids</taxon>
        <taxon>malvids</taxon>
        <taxon>Myrtales</taxon>
        <taxon>Myrtaceae</taxon>
        <taxon>Myrtoideae</taxon>
        <taxon>Eucalypteae</taxon>
        <taxon>Eucalyptus</taxon>
    </lineage>
</organism>
<keyword evidence="2" id="KW-1185">Reference proteome</keyword>
<proteinExistence type="predicted"/>
<gene>
    <name evidence="1" type="ORF">ACJRO7_008732</name>
</gene>
<accession>A0ABD3ISC6</accession>
<name>A0ABD3ISC6_EUCGL</name>
<sequence>MLTEVTTPITFLEVFQAVRAEATMEVGQGRDQEEIAGHRRHGEMLFETPPPPNDGTTPRSQRVAATVTAGERDEGGRNEATVEQIEGSIRRSVQVTTLMPGRFDEEMEGSERR</sequence>
<dbReference type="EMBL" id="JBJKBG010000011">
    <property type="protein sequence ID" value="KAL3717194.1"/>
    <property type="molecule type" value="Genomic_DNA"/>
</dbReference>
<dbReference type="AlphaFoldDB" id="A0ABD3ISC6"/>
<evidence type="ECO:0000313" key="1">
    <source>
        <dbReference type="EMBL" id="KAL3717194.1"/>
    </source>
</evidence>
<evidence type="ECO:0000313" key="2">
    <source>
        <dbReference type="Proteomes" id="UP001634007"/>
    </source>
</evidence>
<dbReference type="Proteomes" id="UP001634007">
    <property type="component" value="Unassembled WGS sequence"/>
</dbReference>
<comment type="caution">
    <text evidence="1">The sequence shown here is derived from an EMBL/GenBank/DDBJ whole genome shotgun (WGS) entry which is preliminary data.</text>
</comment>
<reference evidence="1 2" key="1">
    <citation type="submission" date="2024-11" db="EMBL/GenBank/DDBJ databases">
        <title>Chromosome-level genome assembly of Eucalyptus globulus Labill. provides insights into its genome evolution.</title>
        <authorList>
            <person name="Li X."/>
        </authorList>
    </citation>
    <scope>NUCLEOTIDE SEQUENCE [LARGE SCALE GENOMIC DNA]</scope>
    <source>
        <strain evidence="1">CL2024</strain>
        <tissue evidence="1">Fresh tender leaves</tissue>
    </source>
</reference>